<evidence type="ECO:0000259" key="1">
    <source>
        <dbReference type="Pfam" id="PF13456"/>
    </source>
</evidence>
<dbReference type="EMBL" id="PKMF04000023">
    <property type="protein sequence ID" value="KAK7857949.1"/>
    <property type="molecule type" value="Genomic_DNA"/>
</dbReference>
<evidence type="ECO:0000313" key="3">
    <source>
        <dbReference type="Proteomes" id="UP000237347"/>
    </source>
</evidence>
<sequence length="156" mass="17555">MNPHALVVQKRTSGMPSSAATSRVKLMTQLETMQVTGGIWEEEVSFSFKRRFLKGTQTFIAACGKFLQGQFSVLEVEALAVESGILLARSSIDHLFQGIFALLNSFTSWKVNHVKRDYNRSAHELAHLARRNEDSQVWIGVLPMAVQEIVQSEYIK</sequence>
<dbReference type="Pfam" id="PF13456">
    <property type="entry name" value="RVT_3"/>
    <property type="match status" value="1"/>
</dbReference>
<name>A0AAW0M340_QUESU</name>
<evidence type="ECO:0000313" key="2">
    <source>
        <dbReference type="EMBL" id="KAK7857949.1"/>
    </source>
</evidence>
<dbReference type="AlphaFoldDB" id="A0AAW0M340"/>
<comment type="caution">
    <text evidence="2">The sequence shown here is derived from an EMBL/GenBank/DDBJ whole genome shotgun (WGS) entry which is preliminary data.</text>
</comment>
<dbReference type="InterPro" id="IPR002156">
    <property type="entry name" value="RNaseH_domain"/>
</dbReference>
<accession>A0AAW0M340</accession>
<proteinExistence type="predicted"/>
<gene>
    <name evidence="2" type="ORF">CFP56_015256</name>
</gene>
<dbReference type="Proteomes" id="UP000237347">
    <property type="component" value="Unassembled WGS sequence"/>
</dbReference>
<feature type="domain" description="RNase H type-1" evidence="1">
    <location>
        <begin position="89"/>
        <end position="128"/>
    </location>
</feature>
<protein>
    <recommendedName>
        <fullName evidence="1">RNase H type-1 domain-containing protein</fullName>
    </recommendedName>
</protein>
<dbReference type="GO" id="GO:0004523">
    <property type="term" value="F:RNA-DNA hybrid ribonuclease activity"/>
    <property type="evidence" value="ECO:0007669"/>
    <property type="project" value="InterPro"/>
</dbReference>
<dbReference type="GO" id="GO:0003676">
    <property type="term" value="F:nucleic acid binding"/>
    <property type="evidence" value="ECO:0007669"/>
    <property type="project" value="InterPro"/>
</dbReference>
<reference evidence="2 3" key="1">
    <citation type="journal article" date="2018" name="Sci. Data">
        <title>The draft genome sequence of cork oak.</title>
        <authorList>
            <person name="Ramos A.M."/>
            <person name="Usie A."/>
            <person name="Barbosa P."/>
            <person name="Barros P.M."/>
            <person name="Capote T."/>
            <person name="Chaves I."/>
            <person name="Simoes F."/>
            <person name="Abreu I."/>
            <person name="Carrasquinho I."/>
            <person name="Faro C."/>
            <person name="Guimaraes J.B."/>
            <person name="Mendonca D."/>
            <person name="Nobrega F."/>
            <person name="Rodrigues L."/>
            <person name="Saibo N.J.M."/>
            <person name="Varela M.C."/>
            <person name="Egas C."/>
            <person name="Matos J."/>
            <person name="Miguel C.M."/>
            <person name="Oliveira M.M."/>
            <person name="Ricardo C.P."/>
            <person name="Goncalves S."/>
        </authorList>
    </citation>
    <scope>NUCLEOTIDE SEQUENCE [LARGE SCALE GENOMIC DNA]</scope>
    <source>
        <strain evidence="3">cv. HL8</strain>
    </source>
</reference>
<organism evidence="2 3">
    <name type="scientific">Quercus suber</name>
    <name type="common">Cork oak</name>
    <dbReference type="NCBI Taxonomy" id="58331"/>
    <lineage>
        <taxon>Eukaryota</taxon>
        <taxon>Viridiplantae</taxon>
        <taxon>Streptophyta</taxon>
        <taxon>Embryophyta</taxon>
        <taxon>Tracheophyta</taxon>
        <taxon>Spermatophyta</taxon>
        <taxon>Magnoliopsida</taxon>
        <taxon>eudicotyledons</taxon>
        <taxon>Gunneridae</taxon>
        <taxon>Pentapetalae</taxon>
        <taxon>rosids</taxon>
        <taxon>fabids</taxon>
        <taxon>Fagales</taxon>
        <taxon>Fagaceae</taxon>
        <taxon>Quercus</taxon>
    </lineage>
</organism>
<keyword evidence="3" id="KW-1185">Reference proteome</keyword>